<dbReference type="GO" id="GO:0046872">
    <property type="term" value="F:metal ion binding"/>
    <property type="evidence" value="ECO:0007669"/>
    <property type="project" value="UniProtKB-KW"/>
</dbReference>
<dbReference type="OrthoDB" id="9801938at2"/>
<gene>
    <name evidence="6" type="ORF">SAMN02745123_02715</name>
</gene>
<keyword evidence="5" id="KW-0479">Metal-binding</keyword>
<evidence type="ECO:0000256" key="2">
    <source>
        <dbReference type="ARBA" id="ARBA00022741"/>
    </source>
</evidence>
<dbReference type="Proteomes" id="UP000183997">
    <property type="component" value="Unassembled WGS sequence"/>
</dbReference>
<dbReference type="STRING" id="1121421.SAMN02745123_02715"/>
<feature type="binding site" evidence="4">
    <location>
        <position position="51"/>
    </location>
    <ligand>
        <name>substrate</name>
    </ligand>
</feature>
<dbReference type="RefSeq" id="WP_072915334.1">
    <property type="nucleotide sequence ID" value="NZ_FRAR01000020.1"/>
</dbReference>
<keyword evidence="3 4" id="KW-0067">ATP-binding</keyword>
<organism evidence="6 7">
    <name type="scientific">Desulforamulus aeronauticus DSM 10349</name>
    <dbReference type="NCBI Taxonomy" id="1121421"/>
    <lineage>
        <taxon>Bacteria</taxon>
        <taxon>Bacillati</taxon>
        <taxon>Bacillota</taxon>
        <taxon>Clostridia</taxon>
        <taxon>Eubacteriales</taxon>
        <taxon>Peptococcaceae</taxon>
        <taxon>Desulforamulus</taxon>
    </lineage>
</organism>
<dbReference type="InterPro" id="IPR002698">
    <property type="entry name" value="FTHF_cligase"/>
</dbReference>
<reference evidence="7" key="1">
    <citation type="submission" date="2016-11" db="EMBL/GenBank/DDBJ databases">
        <authorList>
            <person name="Varghese N."/>
            <person name="Submissions S."/>
        </authorList>
    </citation>
    <scope>NUCLEOTIDE SEQUENCE [LARGE SCALE GENOMIC DNA]</scope>
    <source>
        <strain evidence="7">DSM 10349</strain>
    </source>
</reference>
<dbReference type="Pfam" id="PF01812">
    <property type="entry name" value="5-FTHF_cyc-lig"/>
    <property type="match status" value="1"/>
</dbReference>
<dbReference type="EC" id="6.3.3.2" evidence="5"/>
<keyword evidence="7" id="KW-1185">Reference proteome</keyword>
<evidence type="ECO:0000256" key="5">
    <source>
        <dbReference type="RuleBase" id="RU361279"/>
    </source>
</evidence>
<keyword evidence="5" id="KW-0460">Magnesium</keyword>
<evidence type="ECO:0000256" key="4">
    <source>
        <dbReference type="PIRSR" id="PIRSR006806-1"/>
    </source>
</evidence>
<keyword evidence="6" id="KW-0436">Ligase</keyword>
<sequence>MQEAKQMIRQQVLAARRSLTPTEALEKSSRITQRLLELPQYGKARTILTYLDFRGEVCTGSFISQALEAGKIIAVPLVNKTEKRMTPCQLVNYPEELVPGAYGILEPAPDKIRPVPVETVDMVLVPGVVFDEQGHRLGYGGGFYDRFLPQLRPDAVIVALAYELQIWPDLISLMADHDQPVAVVITEDRIIRTNEMS</sequence>
<dbReference type="PIRSF" id="PIRSF006806">
    <property type="entry name" value="FTHF_cligase"/>
    <property type="match status" value="1"/>
</dbReference>
<dbReference type="PANTHER" id="PTHR23407">
    <property type="entry name" value="ATPASE INHIBITOR/5-FORMYLTETRAHYDROFOLATE CYCLO-LIGASE"/>
    <property type="match status" value="1"/>
</dbReference>
<dbReference type="AlphaFoldDB" id="A0A1M6UET8"/>
<comment type="similarity">
    <text evidence="1 5">Belongs to the 5-formyltetrahydrofolate cyclo-ligase family.</text>
</comment>
<feature type="binding site" evidence="4">
    <location>
        <position position="56"/>
    </location>
    <ligand>
        <name>substrate</name>
    </ligand>
</feature>
<dbReference type="GO" id="GO:0035999">
    <property type="term" value="P:tetrahydrofolate interconversion"/>
    <property type="evidence" value="ECO:0007669"/>
    <property type="project" value="TreeGrafter"/>
</dbReference>
<dbReference type="EMBL" id="FRAR01000020">
    <property type="protein sequence ID" value="SHK67724.1"/>
    <property type="molecule type" value="Genomic_DNA"/>
</dbReference>
<dbReference type="SUPFAM" id="SSF100950">
    <property type="entry name" value="NagB/RpiA/CoA transferase-like"/>
    <property type="match status" value="1"/>
</dbReference>
<feature type="binding site" evidence="4">
    <location>
        <begin position="5"/>
        <end position="9"/>
    </location>
    <ligand>
        <name>ATP</name>
        <dbReference type="ChEBI" id="CHEBI:30616"/>
    </ligand>
</feature>
<evidence type="ECO:0000256" key="3">
    <source>
        <dbReference type="ARBA" id="ARBA00022840"/>
    </source>
</evidence>
<keyword evidence="2 4" id="KW-0547">Nucleotide-binding</keyword>
<dbReference type="GO" id="GO:0030272">
    <property type="term" value="F:5-formyltetrahydrofolate cyclo-ligase activity"/>
    <property type="evidence" value="ECO:0007669"/>
    <property type="project" value="UniProtKB-EC"/>
</dbReference>
<comment type="catalytic activity">
    <reaction evidence="5">
        <text>(6S)-5-formyl-5,6,7,8-tetrahydrofolate + ATP = (6R)-5,10-methenyltetrahydrofolate + ADP + phosphate</text>
        <dbReference type="Rhea" id="RHEA:10488"/>
        <dbReference type="ChEBI" id="CHEBI:30616"/>
        <dbReference type="ChEBI" id="CHEBI:43474"/>
        <dbReference type="ChEBI" id="CHEBI:57455"/>
        <dbReference type="ChEBI" id="CHEBI:57457"/>
        <dbReference type="ChEBI" id="CHEBI:456216"/>
        <dbReference type="EC" id="6.3.3.2"/>
    </reaction>
</comment>
<dbReference type="Gene3D" id="3.40.50.10420">
    <property type="entry name" value="NagB/RpiA/CoA transferase-like"/>
    <property type="match status" value="1"/>
</dbReference>
<comment type="cofactor">
    <cofactor evidence="5">
        <name>Mg(2+)</name>
        <dbReference type="ChEBI" id="CHEBI:18420"/>
    </cofactor>
</comment>
<proteinExistence type="inferred from homology"/>
<dbReference type="InterPro" id="IPR037171">
    <property type="entry name" value="NagB/RpiA_transferase-like"/>
</dbReference>
<name>A0A1M6UET8_9FIRM</name>
<dbReference type="GO" id="GO:0005524">
    <property type="term" value="F:ATP binding"/>
    <property type="evidence" value="ECO:0007669"/>
    <property type="project" value="UniProtKB-KW"/>
</dbReference>
<dbReference type="PANTHER" id="PTHR23407:SF1">
    <property type="entry name" value="5-FORMYLTETRAHYDROFOLATE CYCLO-LIGASE"/>
    <property type="match status" value="1"/>
</dbReference>
<evidence type="ECO:0000313" key="6">
    <source>
        <dbReference type="EMBL" id="SHK67724.1"/>
    </source>
</evidence>
<dbReference type="GO" id="GO:0009396">
    <property type="term" value="P:folic acid-containing compound biosynthetic process"/>
    <property type="evidence" value="ECO:0007669"/>
    <property type="project" value="TreeGrafter"/>
</dbReference>
<feature type="binding site" evidence="4">
    <location>
        <begin position="136"/>
        <end position="144"/>
    </location>
    <ligand>
        <name>ATP</name>
        <dbReference type="ChEBI" id="CHEBI:30616"/>
    </ligand>
</feature>
<accession>A0A1M6UET8</accession>
<dbReference type="NCBIfam" id="TIGR02727">
    <property type="entry name" value="MTHFS_bact"/>
    <property type="match status" value="1"/>
</dbReference>
<dbReference type="InterPro" id="IPR024185">
    <property type="entry name" value="FTHF_cligase-like_sf"/>
</dbReference>
<evidence type="ECO:0000256" key="1">
    <source>
        <dbReference type="ARBA" id="ARBA00010638"/>
    </source>
</evidence>
<evidence type="ECO:0000313" key="7">
    <source>
        <dbReference type="Proteomes" id="UP000183997"/>
    </source>
</evidence>
<protein>
    <recommendedName>
        <fullName evidence="5">5-formyltetrahydrofolate cyclo-ligase</fullName>
        <ecNumber evidence="5">6.3.3.2</ecNumber>
    </recommendedName>
</protein>